<evidence type="ECO:0000313" key="3">
    <source>
        <dbReference type="Proteomes" id="UP000041254"/>
    </source>
</evidence>
<reference evidence="2 3" key="1">
    <citation type="submission" date="2014-11" db="EMBL/GenBank/DDBJ databases">
        <authorList>
            <person name="Zhu J."/>
            <person name="Qi W."/>
            <person name="Song R."/>
        </authorList>
    </citation>
    <scope>NUCLEOTIDE SEQUENCE [LARGE SCALE GENOMIC DNA]</scope>
</reference>
<name>A0A0G4FVP4_VITBC</name>
<dbReference type="VEuPathDB" id="CryptoDB:Vbra_21718"/>
<proteinExistence type="predicted"/>
<dbReference type="InParanoid" id="A0A0G4FVP4"/>
<dbReference type="Proteomes" id="UP000041254">
    <property type="component" value="Unassembled WGS sequence"/>
</dbReference>
<organism evidence="2 3">
    <name type="scientific">Vitrella brassicaformis (strain CCMP3155)</name>
    <dbReference type="NCBI Taxonomy" id="1169540"/>
    <lineage>
        <taxon>Eukaryota</taxon>
        <taxon>Sar</taxon>
        <taxon>Alveolata</taxon>
        <taxon>Colpodellida</taxon>
        <taxon>Vitrellaceae</taxon>
        <taxon>Vitrella</taxon>
    </lineage>
</organism>
<dbReference type="PhylomeDB" id="A0A0G4FVP4"/>
<evidence type="ECO:0000313" key="2">
    <source>
        <dbReference type="EMBL" id="CEM18636.1"/>
    </source>
</evidence>
<keyword evidence="1" id="KW-0175">Coiled coil</keyword>
<protein>
    <submittedName>
        <fullName evidence="2">Uncharacterized protein</fullName>
    </submittedName>
</protein>
<dbReference type="EMBL" id="CDMY01000505">
    <property type="protein sequence ID" value="CEM18636.1"/>
    <property type="molecule type" value="Genomic_DNA"/>
</dbReference>
<keyword evidence="3" id="KW-1185">Reference proteome</keyword>
<feature type="coiled-coil region" evidence="1">
    <location>
        <begin position="189"/>
        <end position="246"/>
    </location>
</feature>
<gene>
    <name evidence="2" type="ORF">Vbra_21718</name>
</gene>
<accession>A0A0G4FVP4</accession>
<dbReference type="AlphaFoldDB" id="A0A0G4FVP4"/>
<sequence length="258" mass="29996">MWRDCSRPTEPGHHRCCRCSSRQLLKTVSQTNAGEKIFESSAWIAQTDCVDMALPAADDNRSYEDLLRNIHTIKTTNEDIIDGLNARMRENEKVVVGREMELQLNQRTLRWEPTWKDTKRPIRNIIREHRATVRLHDIKPIFDSANDKLDIDISRTTWLDDVERLNDQMAPIADKYRMFAGTGPSMEVLRQFEENYAGLQDALGALHAKTIHADLRAKQRECEAKIKRINEAMQQLKKSVEDLEYSADDQEWFLTGRL</sequence>
<evidence type="ECO:0000256" key="1">
    <source>
        <dbReference type="SAM" id="Coils"/>
    </source>
</evidence>